<keyword evidence="7" id="KW-0175">Coiled coil</keyword>
<comment type="subcellular location">
    <subcellularLocation>
        <location evidence="6">Cytoplasm</location>
    </subcellularLocation>
</comment>
<evidence type="ECO:0000256" key="3">
    <source>
        <dbReference type="ARBA" id="ARBA00022741"/>
    </source>
</evidence>
<dbReference type="Pfam" id="PF01171">
    <property type="entry name" value="ATP_bind_3"/>
    <property type="match status" value="1"/>
</dbReference>
<dbReference type="NCBIfam" id="TIGR02432">
    <property type="entry name" value="lysidine_TilS_N"/>
    <property type="match status" value="1"/>
</dbReference>
<name>A0ABT1Z338_9RHOB</name>
<comment type="similarity">
    <text evidence="6">Belongs to the tRNA(Ile)-lysidine synthase family.</text>
</comment>
<evidence type="ECO:0000256" key="2">
    <source>
        <dbReference type="ARBA" id="ARBA00022694"/>
    </source>
</evidence>
<accession>A0ABT1Z338</accession>
<evidence type="ECO:0000256" key="6">
    <source>
        <dbReference type="HAMAP-Rule" id="MF_01161"/>
    </source>
</evidence>
<dbReference type="HAMAP" id="MF_01161">
    <property type="entry name" value="tRNA_Ile_lys_synt"/>
    <property type="match status" value="1"/>
</dbReference>
<dbReference type="SUPFAM" id="SSF52402">
    <property type="entry name" value="Adenine nucleotide alpha hydrolases-like"/>
    <property type="match status" value="1"/>
</dbReference>
<comment type="function">
    <text evidence="6">Ligates lysine onto the cytidine present at position 34 of the AUA codon-specific tRNA(Ile) that contains the anticodon CAU, in an ATP-dependent manner. Cytidine is converted to lysidine, thus changing the amino acid specificity of the tRNA from methionine to isoleucine.</text>
</comment>
<evidence type="ECO:0000313" key="10">
    <source>
        <dbReference type="Proteomes" id="UP001165396"/>
    </source>
</evidence>
<dbReference type="InterPro" id="IPR012094">
    <property type="entry name" value="tRNA_Ile_lys_synt"/>
</dbReference>
<sequence length="424" mass="45718">MGDLRLTMDDSPLTDAILGQLQPELPEKLGLAVSGGGDSMALLALTADIARARGISLSVISVDHGLRSGVREELALVGDFCAAQQLPHHVESWQGWDGTGNLQGAARAARYHLINRWAEAQGIDTVLLGHTADDQAETLMMRLARGAGVDGLSAMAVRRRRGAVTYVRPLLDITRAELRDYLKARHIRWADDPSNEDTSFARVAMRRALAQLGPLGLSAKTLSGVAQNMRQARDALEAQTQTAAQDVASVHAGTVRLDLQPYEALPAEISRRLLVHAILWINGGAYPPRRGGVSAVQAAIKERRTVTLDGCQISFSGDHMWVYRELNAVRDTRSAPDDLWDGRWRVSGPGDTAQLHVAALGEAGLATRPDWRDLGLPRDALMSMPAVWRGQELVAAPVVGAPDGWKAEATGAQDSVFAALLSRQ</sequence>
<dbReference type="InterPro" id="IPR014729">
    <property type="entry name" value="Rossmann-like_a/b/a_fold"/>
</dbReference>
<dbReference type="PANTHER" id="PTHR43033:SF1">
    <property type="entry name" value="TRNA(ILE)-LYSIDINE SYNTHASE-RELATED"/>
    <property type="match status" value="1"/>
</dbReference>
<dbReference type="EC" id="6.3.4.19" evidence="6"/>
<dbReference type="GO" id="GO:0032267">
    <property type="term" value="F:tRNA(Ile)-lysidine synthase activity"/>
    <property type="evidence" value="ECO:0007669"/>
    <property type="project" value="UniProtKB-EC"/>
</dbReference>
<evidence type="ECO:0000256" key="4">
    <source>
        <dbReference type="ARBA" id="ARBA00022840"/>
    </source>
</evidence>
<comment type="domain">
    <text evidence="6">The N-terminal region contains the highly conserved SGGXDS motif, predicted to be a P-loop motif involved in ATP binding.</text>
</comment>
<dbReference type="PANTHER" id="PTHR43033">
    <property type="entry name" value="TRNA(ILE)-LYSIDINE SYNTHASE-RELATED"/>
    <property type="match status" value="1"/>
</dbReference>
<dbReference type="RefSeq" id="WP_258295323.1">
    <property type="nucleotide sequence ID" value="NZ_JANKJG010000010.1"/>
</dbReference>
<keyword evidence="1 6" id="KW-0436">Ligase</keyword>
<comment type="caution">
    <text evidence="9">The sequence shown here is derived from an EMBL/GenBank/DDBJ whole genome shotgun (WGS) entry which is preliminary data.</text>
</comment>
<evidence type="ECO:0000256" key="5">
    <source>
        <dbReference type="ARBA" id="ARBA00048539"/>
    </source>
</evidence>
<evidence type="ECO:0000259" key="8">
    <source>
        <dbReference type="Pfam" id="PF01171"/>
    </source>
</evidence>
<dbReference type="InterPro" id="IPR011063">
    <property type="entry name" value="TilS/TtcA_N"/>
</dbReference>
<evidence type="ECO:0000256" key="1">
    <source>
        <dbReference type="ARBA" id="ARBA00022598"/>
    </source>
</evidence>
<feature type="domain" description="tRNA(Ile)-lysidine/2-thiocytidine synthase N-terminal" evidence="8">
    <location>
        <begin position="30"/>
        <end position="207"/>
    </location>
</feature>
<dbReference type="InterPro" id="IPR012795">
    <property type="entry name" value="tRNA_Ile_lys_synt_N"/>
</dbReference>
<dbReference type="Proteomes" id="UP001165396">
    <property type="component" value="Unassembled WGS sequence"/>
</dbReference>
<evidence type="ECO:0000313" key="9">
    <source>
        <dbReference type="EMBL" id="MCR8827553.1"/>
    </source>
</evidence>
<proteinExistence type="inferred from homology"/>
<keyword evidence="6" id="KW-0963">Cytoplasm</keyword>
<feature type="binding site" evidence="6">
    <location>
        <begin position="34"/>
        <end position="39"/>
    </location>
    <ligand>
        <name>ATP</name>
        <dbReference type="ChEBI" id="CHEBI:30616"/>
    </ligand>
</feature>
<gene>
    <name evidence="6 9" type="primary">tilS</name>
    <name evidence="9" type="ORF">NTA49_13505</name>
</gene>
<reference evidence="9" key="1">
    <citation type="submission" date="2022-07" db="EMBL/GenBank/DDBJ databases">
        <title>Pseudosulfitobacter sp. strain AP-MA-4, whole genome sequence.</title>
        <authorList>
            <person name="Jiang Y."/>
        </authorList>
    </citation>
    <scope>NUCLEOTIDE SEQUENCE</scope>
    <source>
        <strain evidence="9">AP-MA-4</strain>
    </source>
</reference>
<keyword evidence="4 6" id="KW-0067">ATP-binding</keyword>
<comment type="catalytic activity">
    <reaction evidence="5 6">
        <text>cytidine(34) in tRNA(Ile2) + L-lysine + ATP = lysidine(34) in tRNA(Ile2) + AMP + diphosphate + H(+)</text>
        <dbReference type="Rhea" id="RHEA:43744"/>
        <dbReference type="Rhea" id="RHEA-COMP:10625"/>
        <dbReference type="Rhea" id="RHEA-COMP:10670"/>
        <dbReference type="ChEBI" id="CHEBI:15378"/>
        <dbReference type="ChEBI" id="CHEBI:30616"/>
        <dbReference type="ChEBI" id="CHEBI:32551"/>
        <dbReference type="ChEBI" id="CHEBI:33019"/>
        <dbReference type="ChEBI" id="CHEBI:82748"/>
        <dbReference type="ChEBI" id="CHEBI:83665"/>
        <dbReference type="ChEBI" id="CHEBI:456215"/>
        <dbReference type="EC" id="6.3.4.19"/>
    </reaction>
</comment>
<dbReference type="EMBL" id="JANKJG010000010">
    <property type="protein sequence ID" value="MCR8827553.1"/>
    <property type="molecule type" value="Genomic_DNA"/>
</dbReference>
<evidence type="ECO:0000256" key="7">
    <source>
        <dbReference type="SAM" id="Coils"/>
    </source>
</evidence>
<keyword evidence="3 6" id="KW-0547">Nucleotide-binding</keyword>
<feature type="coiled-coil region" evidence="7">
    <location>
        <begin position="219"/>
        <end position="246"/>
    </location>
</feature>
<dbReference type="CDD" id="cd01992">
    <property type="entry name" value="TilS_N"/>
    <property type="match status" value="1"/>
</dbReference>
<keyword evidence="2 6" id="KW-0819">tRNA processing</keyword>
<organism evidence="9 10">
    <name type="scientific">Pseudosulfitobacter koreensis</name>
    <dbReference type="NCBI Taxonomy" id="2968472"/>
    <lineage>
        <taxon>Bacteria</taxon>
        <taxon>Pseudomonadati</taxon>
        <taxon>Pseudomonadota</taxon>
        <taxon>Alphaproteobacteria</taxon>
        <taxon>Rhodobacterales</taxon>
        <taxon>Roseobacteraceae</taxon>
        <taxon>Pseudosulfitobacter</taxon>
    </lineage>
</organism>
<dbReference type="Gene3D" id="3.40.50.620">
    <property type="entry name" value="HUPs"/>
    <property type="match status" value="1"/>
</dbReference>
<protein>
    <recommendedName>
        <fullName evidence="6">tRNA(Ile)-lysidine synthase</fullName>
        <ecNumber evidence="6">6.3.4.19</ecNumber>
    </recommendedName>
    <alternativeName>
        <fullName evidence="6">tRNA(Ile)-2-lysyl-cytidine synthase</fullName>
    </alternativeName>
    <alternativeName>
        <fullName evidence="6">tRNA(Ile)-lysidine synthetase</fullName>
    </alternativeName>
</protein>
<keyword evidence="10" id="KW-1185">Reference proteome</keyword>